<gene>
    <name evidence="10" type="ORF">IMSHALPRED_005511</name>
</gene>
<feature type="transmembrane region" description="Helical" evidence="8">
    <location>
        <begin position="171"/>
        <end position="192"/>
    </location>
</feature>
<organism evidence="10 11">
    <name type="scientific">Imshaugia aleurites</name>
    <dbReference type="NCBI Taxonomy" id="172621"/>
    <lineage>
        <taxon>Eukaryota</taxon>
        <taxon>Fungi</taxon>
        <taxon>Dikarya</taxon>
        <taxon>Ascomycota</taxon>
        <taxon>Pezizomycotina</taxon>
        <taxon>Lecanoromycetes</taxon>
        <taxon>OSLEUM clade</taxon>
        <taxon>Lecanoromycetidae</taxon>
        <taxon>Lecanorales</taxon>
        <taxon>Lecanorineae</taxon>
        <taxon>Parmeliaceae</taxon>
        <taxon>Imshaugia</taxon>
    </lineage>
</organism>
<dbReference type="OrthoDB" id="1077582at2759"/>
<dbReference type="InterPro" id="IPR032805">
    <property type="entry name" value="Wax_synthase_dom"/>
</dbReference>
<evidence type="ECO:0000259" key="9">
    <source>
        <dbReference type="Pfam" id="PF13813"/>
    </source>
</evidence>
<dbReference type="GO" id="GO:0016020">
    <property type="term" value="C:membrane"/>
    <property type="evidence" value="ECO:0007669"/>
    <property type="project" value="UniProtKB-SubCell"/>
</dbReference>
<evidence type="ECO:0000256" key="2">
    <source>
        <dbReference type="ARBA" id="ARBA00005179"/>
    </source>
</evidence>
<feature type="transmembrane region" description="Helical" evidence="8">
    <location>
        <begin position="234"/>
        <end position="252"/>
    </location>
</feature>
<dbReference type="Pfam" id="PF13813">
    <property type="entry name" value="MBOAT_2"/>
    <property type="match status" value="1"/>
</dbReference>
<evidence type="ECO:0000256" key="8">
    <source>
        <dbReference type="SAM" id="Phobius"/>
    </source>
</evidence>
<comment type="pathway">
    <text evidence="2">Secondary metabolite biosynthesis.</text>
</comment>
<dbReference type="InterPro" id="IPR044851">
    <property type="entry name" value="Wax_synthase"/>
</dbReference>
<evidence type="ECO:0000256" key="6">
    <source>
        <dbReference type="ARBA" id="ARBA00022989"/>
    </source>
</evidence>
<sequence length="265" mass="30637">MNMTFSSEETESRRITGSSKVPEHRVFLLKRLASAATILLLNQAYTIAYSVLLQLSNADFHPSKQSYVHRIHTVTVRETTIRSWMVFNFVWSSWAMFTAIHDILAFVHVAIGIDEPKDWPRLYGSIFEAYSIRRFWGKFWHHLIQRSYGAYGTLLSQKILRLPPGSFADRTCVNFSVFLISGIVHGCITLQLGFKCGYWEDLAFFVMCYAALLVEKVVQRAASWAFGGAWPKRWICRILGYFWVFGFLFWVLPKHQYPKVLCAPA</sequence>
<protein>
    <recommendedName>
        <fullName evidence="9">Wax synthase domain-containing protein</fullName>
    </recommendedName>
</protein>
<evidence type="ECO:0000256" key="4">
    <source>
        <dbReference type="ARBA" id="ARBA00022679"/>
    </source>
</evidence>
<reference evidence="10" key="1">
    <citation type="submission" date="2021-03" db="EMBL/GenBank/DDBJ databases">
        <authorList>
            <person name="Tagirdzhanova G."/>
        </authorList>
    </citation>
    <scope>NUCLEOTIDE SEQUENCE</scope>
</reference>
<keyword evidence="5 8" id="KW-0812">Transmembrane</keyword>
<feature type="transmembrane region" description="Helical" evidence="8">
    <location>
        <begin position="32"/>
        <end position="52"/>
    </location>
</feature>
<feature type="transmembrane region" description="Helical" evidence="8">
    <location>
        <begin position="198"/>
        <end position="214"/>
    </location>
</feature>
<keyword evidence="7 8" id="KW-0472">Membrane</keyword>
<dbReference type="EMBL" id="CAJPDT010000003">
    <property type="protein sequence ID" value="CAF9907366.1"/>
    <property type="molecule type" value="Genomic_DNA"/>
</dbReference>
<comment type="caution">
    <text evidence="10">The sequence shown here is derived from an EMBL/GenBank/DDBJ whole genome shotgun (WGS) entry which is preliminary data.</text>
</comment>
<keyword evidence="4" id="KW-0808">Transferase</keyword>
<dbReference type="Proteomes" id="UP000664534">
    <property type="component" value="Unassembled WGS sequence"/>
</dbReference>
<evidence type="ECO:0000256" key="7">
    <source>
        <dbReference type="ARBA" id="ARBA00023136"/>
    </source>
</evidence>
<feature type="transmembrane region" description="Helical" evidence="8">
    <location>
        <begin position="94"/>
        <end position="113"/>
    </location>
</feature>
<evidence type="ECO:0000313" key="11">
    <source>
        <dbReference type="Proteomes" id="UP000664534"/>
    </source>
</evidence>
<accession>A0A8H3EIJ2</accession>
<comment type="subcellular location">
    <subcellularLocation>
        <location evidence="1">Membrane</location>
        <topology evidence="1">Multi-pass membrane protein</topology>
    </subcellularLocation>
</comment>
<name>A0A8H3EIJ2_9LECA</name>
<dbReference type="PANTHER" id="PTHR31595">
    <property type="entry name" value="LONG-CHAIN-ALCOHOL O-FATTY-ACYLTRANSFERASE 3-RELATED"/>
    <property type="match status" value="1"/>
</dbReference>
<evidence type="ECO:0000313" key="10">
    <source>
        <dbReference type="EMBL" id="CAF9907366.1"/>
    </source>
</evidence>
<evidence type="ECO:0000256" key="5">
    <source>
        <dbReference type="ARBA" id="ARBA00022692"/>
    </source>
</evidence>
<proteinExistence type="inferred from homology"/>
<feature type="domain" description="Wax synthase" evidence="9">
    <location>
        <begin position="119"/>
        <end position="206"/>
    </location>
</feature>
<dbReference type="AlphaFoldDB" id="A0A8H3EIJ2"/>
<dbReference type="GO" id="GO:0008374">
    <property type="term" value="F:O-acyltransferase activity"/>
    <property type="evidence" value="ECO:0007669"/>
    <property type="project" value="InterPro"/>
</dbReference>
<comment type="similarity">
    <text evidence="3">Belongs to the wax synthase family.</text>
</comment>
<keyword evidence="11" id="KW-1185">Reference proteome</keyword>
<dbReference type="GO" id="GO:0006629">
    <property type="term" value="P:lipid metabolic process"/>
    <property type="evidence" value="ECO:0007669"/>
    <property type="project" value="InterPro"/>
</dbReference>
<evidence type="ECO:0000256" key="3">
    <source>
        <dbReference type="ARBA" id="ARBA00007282"/>
    </source>
</evidence>
<evidence type="ECO:0000256" key="1">
    <source>
        <dbReference type="ARBA" id="ARBA00004141"/>
    </source>
</evidence>
<dbReference type="PANTHER" id="PTHR31595:SF57">
    <property type="entry name" value="OS04G0481900 PROTEIN"/>
    <property type="match status" value="1"/>
</dbReference>
<keyword evidence="6 8" id="KW-1133">Transmembrane helix</keyword>